<dbReference type="PATRIC" id="fig|1698276.3.peg.218"/>
<evidence type="ECO:0000256" key="5">
    <source>
        <dbReference type="SAM" id="Phobius"/>
    </source>
</evidence>
<feature type="transmembrane region" description="Helical" evidence="5">
    <location>
        <begin position="222"/>
        <end position="241"/>
    </location>
</feature>
<dbReference type="PANTHER" id="PTHR43229">
    <property type="entry name" value="NODULATION PROTEIN J"/>
    <property type="match status" value="1"/>
</dbReference>
<accession>A0A133VB20</accession>
<dbReference type="InterPro" id="IPR013525">
    <property type="entry name" value="ABC2_TM"/>
</dbReference>
<comment type="subcellular location">
    <subcellularLocation>
        <location evidence="1">Membrane</location>
        <topology evidence="1">Multi-pass membrane protein</topology>
    </subcellularLocation>
</comment>
<dbReference type="InterPro" id="IPR047817">
    <property type="entry name" value="ABC2_TM_bact-type"/>
</dbReference>
<dbReference type="PRINTS" id="PR00164">
    <property type="entry name" value="ABC2TRNSPORT"/>
</dbReference>
<dbReference type="GO" id="GO:0043190">
    <property type="term" value="C:ATP-binding cassette (ABC) transporter complex"/>
    <property type="evidence" value="ECO:0007669"/>
    <property type="project" value="InterPro"/>
</dbReference>
<dbReference type="InterPro" id="IPR051784">
    <property type="entry name" value="Nod_factor_ABC_transporter"/>
</dbReference>
<protein>
    <submittedName>
        <fullName evidence="7">ABC transporter</fullName>
    </submittedName>
</protein>
<dbReference type="Proteomes" id="UP000070405">
    <property type="component" value="Unassembled WGS sequence"/>
</dbReference>
<feature type="transmembrane region" description="Helical" evidence="5">
    <location>
        <begin position="52"/>
        <end position="75"/>
    </location>
</feature>
<sequence>MVSFAPQLKRSIAIAKKNLRIYYVKGPVIIFGLLLPFFFFLAFWLGRDMSSIMLGTGLVGMAMWFASTSISPVITSWETRTKTLERLISSPIGLSGILFGDMLASALIGILITIVPLSIALVVLDMTLVYPLVLALGLVLGSFCFSAIGVLMAALPTDTTADVMMLSSLVKFPIIFVSGIFIPVSQLPGWGQAISHLSPLTYLTDLVRWTFGSNGSFWPSPLQNLLILTAFLMGFSALAVFSHRKTLPKRL</sequence>
<comment type="caution">
    <text evidence="7">The sequence shown here is derived from an EMBL/GenBank/DDBJ whole genome shotgun (WGS) entry which is preliminary data.</text>
</comment>
<dbReference type="PROSITE" id="PS51012">
    <property type="entry name" value="ABC_TM2"/>
    <property type="match status" value="1"/>
</dbReference>
<evidence type="ECO:0000313" key="8">
    <source>
        <dbReference type="Proteomes" id="UP000070405"/>
    </source>
</evidence>
<feature type="transmembrane region" description="Helical" evidence="5">
    <location>
        <begin position="96"/>
        <end position="122"/>
    </location>
</feature>
<gene>
    <name evidence="7" type="ORF">AKJ47_01955</name>
</gene>
<dbReference type="PIRSF" id="PIRSF006648">
    <property type="entry name" value="DrrB"/>
    <property type="match status" value="1"/>
</dbReference>
<dbReference type="GO" id="GO:0140359">
    <property type="term" value="F:ABC-type transporter activity"/>
    <property type="evidence" value="ECO:0007669"/>
    <property type="project" value="InterPro"/>
</dbReference>
<keyword evidence="3 5" id="KW-1133">Transmembrane helix</keyword>
<feature type="transmembrane region" description="Helical" evidence="5">
    <location>
        <begin position="21"/>
        <end position="46"/>
    </location>
</feature>
<dbReference type="PANTHER" id="PTHR43229:SF2">
    <property type="entry name" value="NODULATION PROTEIN J"/>
    <property type="match status" value="1"/>
</dbReference>
<evidence type="ECO:0000256" key="3">
    <source>
        <dbReference type="ARBA" id="ARBA00022989"/>
    </source>
</evidence>
<keyword evidence="2 5" id="KW-0812">Transmembrane</keyword>
<name>A0A133VB20_9EURY</name>
<dbReference type="EMBL" id="LHYA01000019">
    <property type="protein sequence ID" value="KXB03607.1"/>
    <property type="molecule type" value="Genomic_DNA"/>
</dbReference>
<evidence type="ECO:0000256" key="1">
    <source>
        <dbReference type="ARBA" id="ARBA00004141"/>
    </source>
</evidence>
<proteinExistence type="predicted"/>
<feature type="transmembrane region" description="Helical" evidence="5">
    <location>
        <begin position="163"/>
        <end position="182"/>
    </location>
</feature>
<evidence type="ECO:0000259" key="6">
    <source>
        <dbReference type="PROSITE" id="PS51012"/>
    </source>
</evidence>
<evidence type="ECO:0000256" key="2">
    <source>
        <dbReference type="ARBA" id="ARBA00022692"/>
    </source>
</evidence>
<dbReference type="Pfam" id="PF01061">
    <property type="entry name" value="ABC2_membrane"/>
    <property type="match status" value="1"/>
</dbReference>
<dbReference type="AlphaFoldDB" id="A0A133VB20"/>
<feature type="transmembrane region" description="Helical" evidence="5">
    <location>
        <begin position="128"/>
        <end position="151"/>
    </location>
</feature>
<evidence type="ECO:0000313" key="7">
    <source>
        <dbReference type="EMBL" id="KXB03607.1"/>
    </source>
</evidence>
<keyword evidence="4 5" id="KW-0472">Membrane</keyword>
<dbReference type="InterPro" id="IPR000412">
    <property type="entry name" value="ABC_2_transport"/>
</dbReference>
<reference evidence="7 8" key="1">
    <citation type="journal article" date="2016" name="Sci. Rep.">
        <title>Metabolic traits of an uncultured archaeal lineage -MSBL1- from brine pools of the Red Sea.</title>
        <authorList>
            <person name="Mwirichia R."/>
            <person name="Alam I."/>
            <person name="Rashid M."/>
            <person name="Vinu M."/>
            <person name="Ba-Alawi W."/>
            <person name="Anthony Kamau A."/>
            <person name="Kamanda Ngugi D."/>
            <person name="Goker M."/>
            <person name="Klenk H.P."/>
            <person name="Bajic V."/>
            <person name="Stingl U."/>
        </authorList>
    </citation>
    <scope>NUCLEOTIDE SEQUENCE [LARGE SCALE GENOMIC DNA]</scope>
    <source>
        <strain evidence="7">SCGC-AAA261G05</strain>
    </source>
</reference>
<keyword evidence="8" id="KW-1185">Reference proteome</keyword>
<organism evidence="7 8">
    <name type="scientific">candidate division MSBL1 archaeon SCGC-AAA261G05</name>
    <dbReference type="NCBI Taxonomy" id="1698276"/>
    <lineage>
        <taxon>Archaea</taxon>
        <taxon>Methanobacteriati</taxon>
        <taxon>Methanobacteriota</taxon>
        <taxon>candidate division MSBL1</taxon>
    </lineage>
</organism>
<evidence type="ECO:0000256" key="4">
    <source>
        <dbReference type="ARBA" id="ARBA00023136"/>
    </source>
</evidence>
<feature type="domain" description="ABC transmembrane type-2" evidence="6">
    <location>
        <begin position="18"/>
        <end position="246"/>
    </location>
</feature>